<proteinExistence type="inferred from homology"/>
<evidence type="ECO:0000256" key="5">
    <source>
        <dbReference type="ARBA" id="ARBA00023136"/>
    </source>
</evidence>
<reference evidence="8" key="1">
    <citation type="journal article" date="2023" name="G3 (Bethesda)">
        <title>A reference genome for the long-term kleptoplast-retaining sea slug Elysia crispata morphotype clarki.</title>
        <authorList>
            <person name="Eastman K.E."/>
            <person name="Pendleton A.L."/>
            <person name="Shaikh M.A."/>
            <person name="Suttiyut T."/>
            <person name="Ogas R."/>
            <person name="Tomko P."/>
            <person name="Gavelis G."/>
            <person name="Widhalm J.R."/>
            <person name="Wisecaver J.H."/>
        </authorList>
    </citation>
    <scope>NUCLEOTIDE SEQUENCE</scope>
    <source>
        <strain evidence="8">ECLA1</strain>
    </source>
</reference>
<dbReference type="GO" id="GO:0016020">
    <property type="term" value="C:membrane"/>
    <property type="evidence" value="ECO:0007669"/>
    <property type="project" value="UniProtKB-SubCell"/>
</dbReference>
<evidence type="ECO:0000256" key="7">
    <source>
        <dbReference type="SAM" id="Phobius"/>
    </source>
</evidence>
<dbReference type="InterPro" id="IPR012926">
    <property type="entry name" value="TMEM120A/B"/>
</dbReference>
<evidence type="ECO:0000313" key="8">
    <source>
        <dbReference type="EMBL" id="KAK3754538.1"/>
    </source>
</evidence>
<protein>
    <recommendedName>
        <fullName evidence="10">Transmembrane protein 120 homolog</fullName>
    </recommendedName>
</protein>
<evidence type="ECO:0008006" key="10">
    <source>
        <dbReference type="Google" id="ProtNLM"/>
    </source>
</evidence>
<dbReference type="Proteomes" id="UP001283361">
    <property type="component" value="Unassembled WGS sequence"/>
</dbReference>
<dbReference type="EMBL" id="JAWDGP010005662">
    <property type="protein sequence ID" value="KAK3754538.1"/>
    <property type="molecule type" value="Genomic_DNA"/>
</dbReference>
<feature type="transmembrane region" description="Helical" evidence="7">
    <location>
        <begin position="194"/>
        <end position="213"/>
    </location>
</feature>
<keyword evidence="6" id="KW-0175">Coiled coil</keyword>
<evidence type="ECO:0000256" key="2">
    <source>
        <dbReference type="ARBA" id="ARBA00009700"/>
    </source>
</evidence>
<keyword evidence="5 7" id="KW-0472">Membrane</keyword>
<feature type="transmembrane region" description="Helical" evidence="7">
    <location>
        <begin position="308"/>
        <end position="333"/>
    </location>
</feature>
<organism evidence="8 9">
    <name type="scientific">Elysia crispata</name>
    <name type="common">lettuce slug</name>
    <dbReference type="NCBI Taxonomy" id="231223"/>
    <lineage>
        <taxon>Eukaryota</taxon>
        <taxon>Metazoa</taxon>
        <taxon>Spiralia</taxon>
        <taxon>Lophotrochozoa</taxon>
        <taxon>Mollusca</taxon>
        <taxon>Gastropoda</taxon>
        <taxon>Heterobranchia</taxon>
        <taxon>Euthyneura</taxon>
        <taxon>Panpulmonata</taxon>
        <taxon>Sacoglossa</taxon>
        <taxon>Placobranchoidea</taxon>
        <taxon>Plakobranchidae</taxon>
        <taxon>Elysia</taxon>
    </lineage>
</organism>
<dbReference type="AlphaFoldDB" id="A0AAE1D3G5"/>
<feature type="coiled-coil region" evidence="6">
    <location>
        <begin position="11"/>
        <end position="38"/>
    </location>
</feature>
<comment type="subcellular location">
    <subcellularLocation>
        <location evidence="1">Membrane</location>
        <topology evidence="1">Multi-pass membrane protein</topology>
    </subcellularLocation>
</comment>
<evidence type="ECO:0000256" key="6">
    <source>
        <dbReference type="SAM" id="Coils"/>
    </source>
</evidence>
<keyword evidence="9" id="KW-1185">Reference proteome</keyword>
<evidence type="ECO:0000256" key="3">
    <source>
        <dbReference type="ARBA" id="ARBA00022692"/>
    </source>
</evidence>
<evidence type="ECO:0000256" key="1">
    <source>
        <dbReference type="ARBA" id="ARBA00004141"/>
    </source>
</evidence>
<feature type="transmembrane region" description="Helical" evidence="7">
    <location>
        <begin position="139"/>
        <end position="159"/>
    </location>
</feature>
<feature type="transmembrane region" description="Helical" evidence="7">
    <location>
        <begin position="165"/>
        <end position="187"/>
    </location>
</feature>
<comment type="caution">
    <text evidence="8">The sequence shown here is derived from an EMBL/GenBank/DDBJ whole genome shotgun (WGS) entry which is preliminary data.</text>
</comment>
<sequence>MSRESSPNVLLNAALEDWKDLEREYVQLEEQHKEYCDVLSKLYSAQQKCLSQIKHHRYRMKCISDTLARASKATNEDGEEKELLTLKSEIAERKQAFREMEENLPHKNGIYLRIILGQVNVSLLTKEAKFIYKKDYETFKLTVSYLIVALAFFAGFIVNSRWADAALNFLLVWYYCTLTIRESILIVNGSRIKGWWLTHHFISTVCAAINLIWPDGYTYEQFRYQNILFAMYVSFVAVLQYYYQSGCLYRLRSLGQSHEMDITVDGFMSWMWKGLSFLLPFIFVGYFFQLYNAYTLYHLSQDPASVEWQVLALSIVHFILFLGNISTLSLVVWNKFKRDGFQIPYLRNKYKFGIGKNA</sequence>
<gene>
    <name evidence="8" type="ORF">RRG08_016727</name>
</gene>
<evidence type="ECO:0000313" key="9">
    <source>
        <dbReference type="Proteomes" id="UP001283361"/>
    </source>
</evidence>
<dbReference type="Pfam" id="PF07851">
    <property type="entry name" value="TMEM120A-B"/>
    <property type="match status" value="1"/>
</dbReference>
<name>A0AAE1D3G5_9GAST</name>
<accession>A0AAE1D3G5</accession>
<feature type="transmembrane region" description="Helical" evidence="7">
    <location>
        <begin position="270"/>
        <end position="288"/>
    </location>
</feature>
<keyword evidence="4 7" id="KW-1133">Transmembrane helix</keyword>
<dbReference type="PANTHER" id="PTHR21433">
    <property type="entry name" value="TRANSMEMBRANE PROTEIN INDUCED BY TUMOR NECROSIS FACTOR ALPHA"/>
    <property type="match status" value="1"/>
</dbReference>
<feature type="transmembrane region" description="Helical" evidence="7">
    <location>
        <begin position="225"/>
        <end position="243"/>
    </location>
</feature>
<evidence type="ECO:0000256" key="4">
    <source>
        <dbReference type="ARBA" id="ARBA00022989"/>
    </source>
</evidence>
<comment type="similarity">
    <text evidence="2">Belongs to the TMEM120 family.</text>
</comment>
<dbReference type="PANTHER" id="PTHR21433:SF0">
    <property type="entry name" value="TRANSMEMBRANE PROTEIN 120 HOMOLOG"/>
    <property type="match status" value="1"/>
</dbReference>
<keyword evidence="3 7" id="KW-0812">Transmembrane</keyword>